<dbReference type="AlphaFoldDB" id="A0A164HVA2"/>
<keyword evidence="2" id="KW-1185">Reference proteome</keyword>
<dbReference type="STRING" id="455432.AWN90_13760"/>
<organism evidence="1 2">
    <name type="scientific">Nocardia terpenica</name>
    <dbReference type="NCBI Taxonomy" id="455432"/>
    <lineage>
        <taxon>Bacteria</taxon>
        <taxon>Bacillati</taxon>
        <taxon>Actinomycetota</taxon>
        <taxon>Actinomycetes</taxon>
        <taxon>Mycobacteriales</taxon>
        <taxon>Nocardiaceae</taxon>
        <taxon>Nocardia</taxon>
    </lineage>
</organism>
<name>A0A164HVA2_9NOCA</name>
<evidence type="ECO:0000313" key="1">
    <source>
        <dbReference type="EMBL" id="KZM68850.1"/>
    </source>
</evidence>
<dbReference type="EMBL" id="LWGR01000021">
    <property type="protein sequence ID" value="KZM68850.1"/>
    <property type="molecule type" value="Genomic_DNA"/>
</dbReference>
<protein>
    <submittedName>
        <fullName evidence="1">Uncharacterized protein</fullName>
    </submittedName>
</protein>
<reference evidence="1 2" key="1">
    <citation type="submission" date="2016-04" db="EMBL/GenBank/DDBJ databases">
        <authorList>
            <person name="Evans L.H."/>
            <person name="Alamgir A."/>
            <person name="Owens N."/>
            <person name="Weber N.D."/>
            <person name="Virtaneva K."/>
            <person name="Barbian K."/>
            <person name="Babar A."/>
            <person name="Rosenke K."/>
        </authorList>
    </citation>
    <scope>NUCLEOTIDE SEQUENCE [LARGE SCALE GENOMIC DNA]</scope>
    <source>
        <strain evidence="1 2">IFM 0406</strain>
    </source>
</reference>
<sequence>MKTIILEWIDISDHSLKVTVPEDFDPDDIDSEYEDLYDDLAEFDSESYNGCTREGAYIRKVVKYDPQASTLYLD</sequence>
<dbReference type="Proteomes" id="UP000076512">
    <property type="component" value="Unassembled WGS sequence"/>
</dbReference>
<comment type="caution">
    <text evidence="1">The sequence shown here is derived from an EMBL/GenBank/DDBJ whole genome shotgun (WGS) entry which is preliminary data.</text>
</comment>
<evidence type="ECO:0000313" key="2">
    <source>
        <dbReference type="Proteomes" id="UP000076512"/>
    </source>
</evidence>
<gene>
    <name evidence="1" type="ORF">AWN90_13760</name>
</gene>
<accession>A0A164HVA2</accession>
<proteinExistence type="predicted"/>
<dbReference type="RefSeq" id="WP_067580808.1">
    <property type="nucleotide sequence ID" value="NZ_JABMCZ010000002.1"/>
</dbReference>